<sequence length="182" mass="19892">MPRTHYFLAGIINFCTNIIILFASFHESTIHYNCAYSSPPGSAHISLVKPPRALDLEFFHPHHLDLPPGHPRVTVQPSMKEITTTFPLPNAPPAQDFSKLGFVYITVLGLADQVVSHTGTWCPLATAVNYLARIAPILYMALQAWPASPVRVQPDSGLGCDSSCICFCYSTSHLQSALGLLC</sequence>
<protein>
    <submittedName>
        <fullName evidence="1">Uncharacterized protein</fullName>
    </submittedName>
</protein>
<organism evidence="1 2">
    <name type="scientific">Entomophthora muscae</name>
    <dbReference type="NCBI Taxonomy" id="34485"/>
    <lineage>
        <taxon>Eukaryota</taxon>
        <taxon>Fungi</taxon>
        <taxon>Fungi incertae sedis</taxon>
        <taxon>Zoopagomycota</taxon>
        <taxon>Entomophthoromycotina</taxon>
        <taxon>Entomophthoromycetes</taxon>
        <taxon>Entomophthorales</taxon>
        <taxon>Entomophthoraceae</taxon>
        <taxon>Entomophthora</taxon>
    </lineage>
</organism>
<proteinExistence type="predicted"/>
<name>A0ACC2T958_9FUNG</name>
<comment type="caution">
    <text evidence="1">The sequence shown here is derived from an EMBL/GenBank/DDBJ whole genome shotgun (WGS) entry which is preliminary data.</text>
</comment>
<accession>A0ACC2T958</accession>
<keyword evidence="2" id="KW-1185">Reference proteome</keyword>
<reference evidence="1" key="1">
    <citation type="submission" date="2022-04" db="EMBL/GenBank/DDBJ databases">
        <title>Genome of the entomopathogenic fungus Entomophthora muscae.</title>
        <authorList>
            <person name="Elya C."/>
            <person name="Lovett B.R."/>
            <person name="Lee E."/>
            <person name="Macias A.M."/>
            <person name="Hajek A.E."/>
            <person name="De Bivort B.L."/>
            <person name="Kasson M.T."/>
            <person name="De Fine Licht H.H."/>
            <person name="Stajich J.E."/>
        </authorList>
    </citation>
    <scope>NUCLEOTIDE SEQUENCE</scope>
    <source>
        <strain evidence="1">Berkeley</strain>
    </source>
</reference>
<evidence type="ECO:0000313" key="1">
    <source>
        <dbReference type="EMBL" id="KAJ9071084.1"/>
    </source>
</evidence>
<dbReference type="EMBL" id="QTSX02003552">
    <property type="protein sequence ID" value="KAJ9071084.1"/>
    <property type="molecule type" value="Genomic_DNA"/>
</dbReference>
<dbReference type="Proteomes" id="UP001165960">
    <property type="component" value="Unassembled WGS sequence"/>
</dbReference>
<evidence type="ECO:0000313" key="2">
    <source>
        <dbReference type="Proteomes" id="UP001165960"/>
    </source>
</evidence>
<gene>
    <name evidence="1" type="ORF">DSO57_1000759</name>
</gene>